<dbReference type="InterPro" id="IPR041373">
    <property type="entry name" value="RT_RNaseH"/>
</dbReference>
<keyword evidence="4" id="KW-0255">Endonuclease</keyword>
<dbReference type="Pfam" id="PF17917">
    <property type="entry name" value="RT_RNaseH"/>
    <property type="match status" value="1"/>
</dbReference>
<evidence type="ECO:0000256" key="4">
    <source>
        <dbReference type="ARBA" id="ARBA00022759"/>
    </source>
</evidence>
<name>A0ABQ8L712_LABRO</name>
<proteinExistence type="predicted"/>
<dbReference type="InterPro" id="IPR010998">
    <property type="entry name" value="Integrase_recombinase_N"/>
</dbReference>
<keyword evidence="2" id="KW-0548">Nucleotidyltransferase</keyword>
<evidence type="ECO:0000313" key="10">
    <source>
        <dbReference type="Proteomes" id="UP000830375"/>
    </source>
</evidence>
<evidence type="ECO:0000256" key="7">
    <source>
        <dbReference type="ARBA" id="ARBA00023125"/>
    </source>
</evidence>
<evidence type="ECO:0000256" key="6">
    <source>
        <dbReference type="ARBA" id="ARBA00022918"/>
    </source>
</evidence>
<reference evidence="9 10" key="1">
    <citation type="submission" date="2022-01" db="EMBL/GenBank/DDBJ databases">
        <title>A high-quality chromosome-level genome assembly of rohu carp, Labeo rohita.</title>
        <authorList>
            <person name="Arick M.A. II"/>
            <person name="Hsu C.-Y."/>
            <person name="Magbanua Z."/>
            <person name="Pechanova O."/>
            <person name="Grover C."/>
            <person name="Miller E."/>
            <person name="Thrash A."/>
            <person name="Ezzel L."/>
            <person name="Alam S."/>
            <person name="Benzie J."/>
            <person name="Hamilton M."/>
            <person name="Karsi A."/>
            <person name="Lawrence M.L."/>
            <person name="Peterson D.G."/>
        </authorList>
    </citation>
    <scope>NUCLEOTIDE SEQUENCE [LARGE SCALE GENOMIC DNA]</scope>
    <source>
        <strain evidence="10">BAU-BD-2019</strain>
        <tissue evidence="9">Blood</tissue>
    </source>
</reference>
<keyword evidence="6" id="KW-0695">RNA-directed DNA polymerase</keyword>
<feature type="domain" description="Reverse transcriptase RNase H-like" evidence="8">
    <location>
        <begin position="19"/>
        <end position="92"/>
    </location>
</feature>
<dbReference type="EMBL" id="JACTAM010001240">
    <property type="protein sequence ID" value="KAI2646517.1"/>
    <property type="molecule type" value="Genomic_DNA"/>
</dbReference>
<protein>
    <submittedName>
        <fullName evidence="9">ORF V: Enzymatic polyprotein</fullName>
    </submittedName>
</protein>
<keyword evidence="7" id="KW-0238">DNA-binding</keyword>
<dbReference type="Proteomes" id="UP000830375">
    <property type="component" value="Unassembled WGS sequence"/>
</dbReference>
<evidence type="ECO:0000256" key="5">
    <source>
        <dbReference type="ARBA" id="ARBA00022801"/>
    </source>
</evidence>
<evidence type="ECO:0000256" key="1">
    <source>
        <dbReference type="ARBA" id="ARBA00022679"/>
    </source>
</evidence>
<dbReference type="SUPFAM" id="SSF47823">
    <property type="entry name" value="lambda integrase-like, N-terminal domain"/>
    <property type="match status" value="1"/>
</dbReference>
<dbReference type="InterPro" id="IPR012337">
    <property type="entry name" value="RNaseH-like_sf"/>
</dbReference>
<comment type="caution">
    <text evidence="9">The sequence shown here is derived from an EMBL/GenBank/DDBJ whole genome shotgun (WGS) entry which is preliminary data.</text>
</comment>
<evidence type="ECO:0000256" key="3">
    <source>
        <dbReference type="ARBA" id="ARBA00022722"/>
    </source>
</evidence>
<gene>
    <name evidence="9" type="ORF">H4Q32_024216</name>
</gene>
<evidence type="ECO:0000256" key="2">
    <source>
        <dbReference type="ARBA" id="ARBA00022695"/>
    </source>
</evidence>
<keyword evidence="1" id="KW-0808">Transferase</keyword>
<dbReference type="SUPFAM" id="SSF53098">
    <property type="entry name" value="Ribonuclease H-like"/>
    <property type="match status" value="1"/>
</dbReference>
<keyword evidence="10" id="KW-1185">Reference proteome</keyword>
<evidence type="ECO:0000259" key="8">
    <source>
        <dbReference type="Pfam" id="PF17917"/>
    </source>
</evidence>
<dbReference type="PANTHER" id="PTHR35617">
    <property type="entry name" value="PHAGE_INTEGRASE DOMAIN-CONTAINING PROTEIN"/>
    <property type="match status" value="1"/>
</dbReference>
<keyword evidence="5" id="KW-0378">Hydrolase</keyword>
<dbReference type="Gene3D" id="1.10.150.130">
    <property type="match status" value="1"/>
</dbReference>
<dbReference type="CDD" id="cd09275">
    <property type="entry name" value="RNase_HI_RT_DIRS1"/>
    <property type="match status" value="1"/>
</dbReference>
<organism evidence="9 10">
    <name type="scientific">Labeo rohita</name>
    <name type="common">Indian major carp</name>
    <name type="synonym">Cyprinus rohita</name>
    <dbReference type="NCBI Taxonomy" id="84645"/>
    <lineage>
        <taxon>Eukaryota</taxon>
        <taxon>Metazoa</taxon>
        <taxon>Chordata</taxon>
        <taxon>Craniata</taxon>
        <taxon>Vertebrata</taxon>
        <taxon>Euteleostomi</taxon>
        <taxon>Actinopterygii</taxon>
        <taxon>Neopterygii</taxon>
        <taxon>Teleostei</taxon>
        <taxon>Ostariophysi</taxon>
        <taxon>Cypriniformes</taxon>
        <taxon>Cyprinidae</taxon>
        <taxon>Labeoninae</taxon>
        <taxon>Labeonini</taxon>
        <taxon>Labeo</taxon>
    </lineage>
</organism>
<evidence type="ECO:0000313" key="9">
    <source>
        <dbReference type="EMBL" id="KAI2646517.1"/>
    </source>
</evidence>
<accession>A0ABQ8L712</accession>
<keyword evidence="3" id="KW-0540">Nuclease</keyword>
<sequence>MWRKPWFLSQGPVLGAPCRRVTLATDASLTGWGAVMSGHPARGLWSGRHLSWHINCLEMLAVFQGLKHFLPDLRDRHVLVRTDNTAVVSYINHQGGLRSRPLYKLAHQILVWSQGKLLSLRAVFVPGYLNVGADVLSRQGPRPGEWMLHPEVVKQIWRVFGPAQFIQLRWGWMPWYRRGRGCVCSSPAPGSSRESAPGWGIPSSSSPVLAGPSMVLGPDFPPRRLSLGDSRQEGSPLTGRGFLPSPPAGAVEALGVASEGAHLLASGLSTEVVETLLQSRAPSTRKLYALKWKLFTSWCGRRQQDPVNCPVGSVLEFLQDRLSAGLSHSTLKVYVAAIAAYHAPLGGLSVGRDPLVTRFLRGALRLRPPVRPRVPSWDLSVVLEALCLPPFEPLEEISDCHLSFKTSFLLALSSLKKVGDLQALSVAPSFLDFAPGLSKVFLHPRTGYVPKVPSSAPRPVVLQAFCPPPFREPDQQKLNCMCPVRALDAYVHRVATWRRSDQLFVCFGPQSSGLPASKQTISRWIVEAILLAYESSGLPPPLGVKAHSTRSMAASKSFLAGIPLQDIYNAAALLGRDLELVAWASRSHSVFRRGSSSRRGTSQVTYVTLVPRGNETSRRKTLWERLQRDRALNTCEIRPMEERDVTGG</sequence>
<dbReference type="PANTHER" id="PTHR35617:SF3">
    <property type="entry name" value="CORE-BINDING (CB) DOMAIN-CONTAINING PROTEIN"/>
    <property type="match status" value="1"/>
</dbReference>